<feature type="compositionally biased region" description="Low complexity" evidence="1">
    <location>
        <begin position="572"/>
        <end position="585"/>
    </location>
</feature>
<evidence type="ECO:0000313" key="3">
    <source>
        <dbReference type="Proteomes" id="UP000799539"/>
    </source>
</evidence>
<feature type="region of interest" description="Disordered" evidence="1">
    <location>
        <begin position="374"/>
        <end position="398"/>
    </location>
</feature>
<dbReference type="AlphaFoldDB" id="A0A6A6FRJ2"/>
<evidence type="ECO:0000313" key="2">
    <source>
        <dbReference type="EMBL" id="KAF2216102.1"/>
    </source>
</evidence>
<keyword evidence="3" id="KW-1185">Reference proteome</keyword>
<name>A0A6A6FRJ2_9PEZI</name>
<proteinExistence type="predicted"/>
<feature type="compositionally biased region" description="Basic and acidic residues" evidence="1">
    <location>
        <begin position="279"/>
        <end position="305"/>
    </location>
</feature>
<accession>A0A6A6FRJ2</accession>
<dbReference type="Proteomes" id="UP000799539">
    <property type="component" value="Unassembled WGS sequence"/>
</dbReference>
<feature type="region of interest" description="Disordered" evidence="1">
    <location>
        <begin position="534"/>
        <end position="597"/>
    </location>
</feature>
<sequence length="652" mass="70619">MGIPVSGANQGRQVGPHETRIVAFPTILIGFQVDVRGNSVASQSPLLVEDFVYYSSSCEGHVACVLDDGYWLLHADEFEPGRELHSVVYPHNVPLVQDSLPLIKLHSELPIELFCASFGNTVCTPVGSKLKYLLARLYYLAMIVNREHLICGAKTDESIVSCGPSDASEADLSVIYIESRTSSSAVVIVQPSSKQHSSCRQPESALRMAETLHATFCVPSSQRYAPFALHLRADVAMPDVVKKQTIKQAKASFKARGRPTLTEKESRQLQRALELEERADRAREAEKRRLEAAKKRSEREKREQAQGKQQIQLGTQRRCDRFGYKSSQYHLGAFFRKQATESRGLVEATRQYAQEAFEDDGLDDASLLMALNAAPRSSGPASKPPESDASLMPPPPLPPAAVTLVQARLAEQQEDFSDLFDSLDSSTQIAKALDSPSSNATSTIKVLDHAAAGARSSATTARAEAFHADSPTLPEDMSDFFGELASGTQIARELEDGVNQERRSSNASSSSFSSGSLDLTIEDVAMIDSANSLNSPSLASTASWPKPSKSSGNIMHPSGPDRHVASVSPGSRAITRARTNPRAAAMPPPALPSKVSRASITSPTPVLMKQKVSCIRGPFLSASNLYCSPDLGFTSTQLESFIEDDLQLTQVS</sequence>
<organism evidence="2 3">
    <name type="scientific">Cercospora zeae-maydis SCOH1-5</name>
    <dbReference type="NCBI Taxonomy" id="717836"/>
    <lineage>
        <taxon>Eukaryota</taxon>
        <taxon>Fungi</taxon>
        <taxon>Dikarya</taxon>
        <taxon>Ascomycota</taxon>
        <taxon>Pezizomycotina</taxon>
        <taxon>Dothideomycetes</taxon>
        <taxon>Dothideomycetidae</taxon>
        <taxon>Mycosphaerellales</taxon>
        <taxon>Mycosphaerellaceae</taxon>
        <taxon>Cercospora</taxon>
    </lineage>
</organism>
<feature type="compositionally biased region" description="Low complexity" evidence="1">
    <location>
        <begin position="534"/>
        <end position="543"/>
    </location>
</feature>
<reference evidence="2" key="1">
    <citation type="journal article" date="2020" name="Stud. Mycol.">
        <title>101 Dothideomycetes genomes: a test case for predicting lifestyles and emergence of pathogens.</title>
        <authorList>
            <person name="Haridas S."/>
            <person name="Albert R."/>
            <person name="Binder M."/>
            <person name="Bloem J."/>
            <person name="Labutti K."/>
            <person name="Salamov A."/>
            <person name="Andreopoulos B."/>
            <person name="Baker S."/>
            <person name="Barry K."/>
            <person name="Bills G."/>
            <person name="Bluhm B."/>
            <person name="Cannon C."/>
            <person name="Castanera R."/>
            <person name="Culley D."/>
            <person name="Daum C."/>
            <person name="Ezra D."/>
            <person name="Gonzalez J."/>
            <person name="Henrissat B."/>
            <person name="Kuo A."/>
            <person name="Liang C."/>
            <person name="Lipzen A."/>
            <person name="Lutzoni F."/>
            <person name="Magnuson J."/>
            <person name="Mondo S."/>
            <person name="Nolan M."/>
            <person name="Ohm R."/>
            <person name="Pangilinan J."/>
            <person name="Park H.-J."/>
            <person name="Ramirez L."/>
            <person name="Alfaro M."/>
            <person name="Sun H."/>
            <person name="Tritt A."/>
            <person name="Yoshinaga Y."/>
            <person name="Zwiers L.-H."/>
            <person name="Turgeon B."/>
            <person name="Goodwin S."/>
            <person name="Spatafora J."/>
            <person name="Crous P."/>
            <person name="Grigoriev I."/>
        </authorList>
    </citation>
    <scope>NUCLEOTIDE SEQUENCE</scope>
    <source>
        <strain evidence="2">SCOH1-5</strain>
    </source>
</reference>
<evidence type="ECO:0000256" key="1">
    <source>
        <dbReference type="SAM" id="MobiDB-lite"/>
    </source>
</evidence>
<dbReference type="EMBL" id="ML992665">
    <property type="protein sequence ID" value="KAF2216102.1"/>
    <property type="molecule type" value="Genomic_DNA"/>
</dbReference>
<gene>
    <name evidence="2" type="ORF">CERZMDRAFT_82143</name>
</gene>
<dbReference type="OrthoDB" id="3942661at2759"/>
<protein>
    <submittedName>
        <fullName evidence="2">Uncharacterized protein</fullName>
    </submittedName>
</protein>
<feature type="region of interest" description="Disordered" evidence="1">
    <location>
        <begin position="279"/>
        <end position="314"/>
    </location>
</feature>